<keyword evidence="10" id="KW-1185">Reference proteome</keyword>
<dbReference type="PANTHER" id="PTHR43806:SF11">
    <property type="entry name" value="CEREVISIN-RELATED"/>
    <property type="match status" value="1"/>
</dbReference>
<evidence type="ECO:0000256" key="6">
    <source>
        <dbReference type="SAM" id="MobiDB-lite"/>
    </source>
</evidence>
<dbReference type="OrthoDB" id="9798386at2"/>
<dbReference type="InterPro" id="IPR023827">
    <property type="entry name" value="Peptidase_S8_Asp-AS"/>
</dbReference>
<dbReference type="PROSITE" id="PS00136">
    <property type="entry name" value="SUBTILASE_ASP"/>
    <property type="match status" value="1"/>
</dbReference>
<keyword evidence="2 5" id="KW-0645">Protease</keyword>
<evidence type="ECO:0000256" key="7">
    <source>
        <dbReference type="SAM" id="SignalP"/>
    </source>
</evidence>
<evidence type="ECO:0000256" key="1">
    <source>
        <dbReference type="ARBA" id="ARBA00011073"/>
    </source>
</evidence>
<dbReference type="InterPro" id="IPR006311">
    <property type="entry name" value="TAT_signal"/>
</dbReference>
<dbReference type="InterPro" id="IPR022398">
    <property type="entry name" value="Peptidase_S8_His-AS"/>
</dbReference>
<comment type="caution">
    <text evidence="9">The sequence shown here is derived from an EMBL/GenBank/DDBJ whole genome shotgun (WGS) entry which is preliminary data.</text>
</comment>
<dbReference type="InterPro" id="IPR000209">
    <property type="entry name" value="Peptidase_S8/S53_dom"/>
</dbReference>
<feature type="compositionally biased region" description="Pro residues" evidence="6">
    <location>
        <begin position="352"/>
        <end position="374"/>
    </location>
</feature>
<feature type="compositionally biased region" description="Pro residues" evidence="6">
    <location>
        <begin position="388"/>
        <end position="412"/>
    </location>
</feature>
<accession>A0A540W412</accession>
<sequence>MRRTGARMRGLSTAALLALSLSVTGAFAPAAQALDNPRQGEWYLDVLHLSDVWQTANGSGVTVAVIDSGVKSDHPDLVGQVLPGKDFSGLPGGPNVDPLGHGTGIASVIAGSGKGFNGKGVMGLAPGVKILPIKVNDTEDPSTNISSPQFLKQVDQAITYAVDQGAKVINLSVGVRSDDISPADAADLQTAVDYAISHGRLVIASAGNSGQEGNPVMYPGNSAGVAAVAAVDHNGASTSESEHGKYVALSAPGVDTVNACLESSGYCQSHGTSDSAAMVSADAAILFSQHPDWTGNQVLRVLINTANKPSDGSTHSDNVGFGSASISKAIKYTGDPGPAGINPLVQAGVSVTPPPTAWLPGTAPPGRPRPPRPLSPVLRPAASRRPATPRPQPAPRPSPLPPRPPRVPPTSR</sequence>
<feature type="region of interest" description="Disordered" evidence="6">
    <location>
        <begin position="343"/>
        <end position="412"/>
    </location>
</feature>
<dbReference type="PROSITE" id="PS51892">
    <property type="entry name" value="SUBTILASE"/>
    <property type="match status" value="1"/>
</dbReference>
<proteinExistence type="inferred from homology"/>
<evidence type="ECO:0000256" key="5">
    <source>
        <dbReference type="PROSITE-ProRule" id="PRU01240"/>
    </source>
</evidence>
<dbReference type="InterPro" id="IPR036852">
    <property type="entry name" value="Peptidase_S8/S53_dom_sf"/>
</dbReference>
<gene>
    <name evidence="9" type="ORF">E6W39_17590</name>
</gene>
<protein>
    <submittedName>
        <fullName evidence="9">S8 family serine peptidase</fullName>
    </submittedName>
</protein>
<evidence type="ECO:0000256" key="3">
    <source>
        <dbReference type="ARBA" id="ARBA00022801"/>
    </source>
</evidence>
<dbReference type="Gene3D" id="3.40.50.200">
    <property type="entry name" value="Peptidase S8/S53 domain"/>
    <property type="match status" value="1"/>
</dbReference>
<feature type="active site" description="Charge relay system" evidence="5">
    <location>
        <position position="67"/>
    </location>
</feature>
<keyword evidence="3 5" id="KW-0378">Hydrolase</keyword>
<evidence type="ECO:0000256" key="4">
    <source>
        <dbReference type="ARBA" id="ARBA00022825"/>
    </source>
</evidence>
<keyword evidence="4 5" id="KW-0720">Serine protease</keyword>
<dbReference type="PROSITE" id="PS51318">
    <property type="entry name" value="TAT"/>
    <property type="match status" value="1"/>
</dbReference>
<evidence type="ECO:0000313" key="9">
    <source>
        <dbReference type="EMBL" id="TQF03713.1"/>
    </source>
</evidence>
<dbReference type="InterPro" id="IPR050131">
    <property type="entry name" value="Peptidase_S8_subtilisin-like"/>
</dbReference>
<dbReference type="Pfam" id="PF00082">
    <property type="entry name" value="Peptidase_S8"/>
    <property type="match status" value="1"/>
</dbReference>
<comment type="similarity">
    <text evidence="1 5">Belongs to the peptidase S8 family.</text>
</comment>
<reference evidence="9 10" key="1">
    <citation type="submission" date="2019-06" db="EMBL/GenBank/DDBJ databases">
        <title>Description of Kitasatospora acidophila sp. nov. isolated from pine grove soil, and reclassification of Streptomyces novaecaesareae to Kitasatospora novaeceasareae comb. nov.</title>
        <authorList>
            <person name="Kim M.J."/>
        </authorList>
    </citation>
    <scope>NUCLEOTIDE SEQUENCE [LARGE SCALE GENOMIC DNA]</scope>
    <source>
        <strain evidence="9 10">MMS16-CNU292</strain>
    </source>
</reference>
<dbReference type="EMBL" id="VIGB01000003">
    <property type="protein sequence ID" value="TQF03713.1"/>
    <property type="molecule type" value="Genomic_DNA"/>
</dbReference>
<feature type="domain" description="Peptidase S8/S53" evidence="8">
    <location>
        <begin position="58"/>
        <end position="322"/>
    </location>
</feature>
<feature type="active site" description="Charge relay system" evidence="5">
    <location>
        <position position="101"/>
    </location>
</feature>
<evidence type="ECO:0000313" key="10">
    <source>
        <dbReference type="Proteomes" id="UP000319103"/>
    </source>
</evidence>
<feature type="signal peptide" evidence="7">
    <location>
        <begin position="1"/>
        <end position="28"/>
    </location>
</feature>
<feature type="compositionally biased region" description="Low complexity" evidence="6">
    <location>
        <begin position="375"/>
        <end position="386"/>
    </location>
</feature>
<dbReference type="InterPro" id="IPR015500">
    <property type="entry name" value="Peptidase_S8_subtilisin-rel"/>
</dbReference>
<dbReference type="AlphaFoldDB" id="A0A540W412"/>
<evidence type="ECO:0000259" key="8">
    <source>
        <dbReference type="Pfam" id="PF00082"/>
    </source>
</evidence>
<organism evidence="9 10">
    <name type="scientific">Kitasatospora acidiphila</name>
    <dbReference type="NCBI Taxonomy" id="2567942"/>
    <lineage>
        <taxon>Bacteria</taxon>
        <taxon>Bacillati</taxon>
        <taxon>Actinomycetota</taxon>
        <taxon>Actinomycetes</taxon>
        <taxon>Kitasatosporales</taxon>
        <taxon>Streptomycetaceae</taxon>
        <taxon>Kitasatospora</taxon>
    </lineage>
</organism>
<feature type="active site" description="Charge relay system" evidence="5">
    <location>
        <position position="273"/>
    </location>
</feature>
<dbReference type="PANTHER" id="PTHR43806">
    <property type="entry name" value="PEPTIDASE S8"/>
    <property type="match status" value="1"/>
</dbReference>
<dbReference type="PRINTS" id="PR00723">
    <property type="entry name" value="SUBTILISIN"/>
</dbReference>
<name>A0A540W412_9ACTN</name>
<dbReference type="Proteomes" id="UP000319103">
    <property type="component" value="Unassembled WGS sequence"/>
</dbReference>
<evidence type="ECO:0000256" key="2">
    <source>
        <dbReference type="ARBA" id="ARBA00022670"/>
    </source>
</evidence>
<dbReference type="GO" id="GO:0004252">
    <property type="term" value="F:serine-type endopeptidase activity"/>
    <property type="evidence" value="ECO:0007669"/>
    <property type="project" value="UniProtKB-UniRule"/>
</dbReference>
<keyword evidence="7" id="KW-0732">Signal</keyword>
<feature type="chain" id="PRO_5039224660" evidence="7">
    <location>
        <begin position="29"/>
        <end position="412"/>
    </location>
</feature>
<dbReference type="PROSITE" id="PS00137">
    <property type="entry name" value="SUBTILASE_HIS"/>
    <property type="match status" value="1"/>
</dbReference>
<dbReference type="GO" id="GO:0006508">
    <property type="term" value="P:proteolysis"/>
    <property type="evidence" value="ECO:0007669"/>
    <property type="project" value="UniProtKB-KW"/>
</dbReference>
<dbReference type="SUPFAM" id="SSF52743">
    <property type="entry name" value="Subtilisin-like"/>
    <property type="match status" value="1"/>
</dbReference>